<organism evidence="1 2">
    <name type="scientific">Pseudonocardia endophytica</name>
    <dbReference type="NCBI Taxonomy" id="401976"/>
    <lineage>
        <taxon>Bacteria</taxon>
        <taxon>Bacillati</taxon>
        <taxon>Actinomycetota</taxon>
        <taxon>Actinomycetes</taxon>
        <taxon>Pseudonocardiales</taxon>
        <taxon>Pseudonocardiaceae</taxon>
        <taxon>Pseudonocardia</taxon>
    </lineage>
</organism>
<dbReference type="Gene3D" id="3.10.450.50">
    <property type="match status" value="1"/>
</dbReference>
<dbReference type="InterPro" id="IPR032710">
    <property type="entry name" value="NTF2-like_dom_sf"/>
</dbReference>
<evidence type="ECO:0000313" key="1">
    <source>
        <dbReference type="EMBL" id="TCK27618.1"/>
    </source>
</evidence>
<keyword evidence="2" id="KW-1185">Reference proteome</keyword>
<gene>
    <name evidence="1" type="ORF">EV378_3490</name>
</gene>
<evidence type="ECO:0000313" key="2">
    <source>
        <dbReference type="Proteomes" id="UP000295560"/>
    </source>
</evidence>
<dbReference type="Pfam" id="PF07366">
    <property type="entry name" value="SnoaL"/>
    <property type="match status" value="1"/>
</dbReference>
<proteinExistence type="predicted"/>
<reference evidence="1 2" key="1">
    <citation type="submission" date="2019-03" db="EMBL/GenBank/DDBJ databases">
        <title>Sequencing the genomes of 1000 actinobacteria strains.</title>
        <authorList>
            <person name="Klenk H.-P."/>
        </authorList>
    </citation>
    <scope>NUCLEOTIDE SEQUENCE [LARGE SCALE GENOMIC DNA]</scope>
    <source>
        <strain evidence="1 2">DSM 44969</strain>
    </source>
</reference>
<dbReference type="EMBL" id="SMFZ01000001">
    <property type="protein sequence ID" value="TCK27618.1"/>
    <property type="molecule type" value="Genomic_DNA"/>
</dbReference>
<dbReference type="InterPro" id="IPR009959">
    <property type="entry name" value="Cyclase_SnoaL-like"/>
</dbReference>
<dbReference type="SUPFAM" id="SSF54427">
    <property type="entry name" value="NTF2-like"/>
    <property type="match status" value="1"/>
</dbReference>
<sequence length="150" mass="15929">MTASDSAAGAATTFWSGIRAGDLDAAFAVVDPAAEVRIGPAGVLGDATHARAFFAETLTAFPDLRITEKSSLTGDDGTTVTEIKVEGTQAAPYLGALNQEKHLDVDQVWFLRTEAGRVRGISAYWCQNQLYRRLAVKRLDQVAIVAGGTT</sequence>
<dbReference type="Proteomes" id="UP000295560">
    <property type="component" value="Unassembled WGS sequence"/>
</dbReference>
<dbReference type="AlphaFoldDB" id="A0A4R1HYX9"/>
<name>A0A4R1HYX9_PSEEN</name>
<protein>
    <submittedName>
        <fullName evidence="1">SnoaL-like polyketide cyclase</fullName>
    </submittedName>
</protein>
<accession>A0A4R1HYX9</accession>
<comment type="caution">
    <text evidence="1">The sequence shown here is derived from an EMBL/GenBank/DDBJ whole genome shotgun (WGS) entry which is preliminary data.</text>
</comment>
<dbReference type="GO" id="GO:0030638">
    <property type="term" value="P:polyketide metabolic process"/>
    <property type="evidence" value="ECO:0007669"/>
    <property type="project" value="InterPro"/>
</dbReference>
<dbReference type="RefSeq" id="WP_243653515.1">
    <property type="nucleotide sequence ID" value="NZ_SMFZ01000001.1"/>
</dbReference>